<feature type="transmembrane region" description="Helical" evidence="1">
    <location>
        <begin position="7"/>
        <end position="25"/>
    </location>
</feature>
<evidence type="ECO:0000313" key="3">
    <source>
        <dbReference type="Proteomes" id="UP000184184"/>
    </source>
</evidence>
<keyword evidence="1" id="KW-1133">Transmembrane helix</keyword>
<name>A0A1M7PLT9_9BACI</name>
<dbReference type="EMBL" id="FRCZ01000004">
    <property type="protein sequence ID" value="SHN18115.1"/>
    <property type="molecule type" value="Genomic_DNA"/>
</dbReference>
<proteinExistence type="predicted"/>
<reference evidence="2 3" key="1">
    <citation type="submission" date="2016-11" db="EMBL/GenBank/DDBJ databases">
        <authorList>
            <person name="Jaros S."/>
            <person name="Januszkiewicz K."/>
            <person name="Wedrychowicz H."/>
        </authorList>
    </citation>
    <scope>NUCLEOTIDE SEQUENCE [LARGE SCALE GENOMIC DNA]</scope>
    <source>
        <strain evidence="2 3">CGMCC 1.10681</strain>
    </source>
</reference>
<evidence type="ECO:0000313" key="2">
    <source>
        <dbReference type="EMBL" id="SHN18115.1"/>
    </source>
</evidence>
<sequence length="174" mass="18604">MSEDNDNLLFGGWVVAIGTVISALANTPSFSITPSATKDLKIIGNSLQATGNAIQVERLTSVQLENIANEIQAIGNTTVISSLILQLDKQTKNALNKKGNLLQALGGSISFSEDWNKKRTINVLYSGIGNLLQVIGNSMQALSTQRNNSEMEWNTIGNWIQATGALMTAIAVTI</sequence>
<keyword evidence="1" id="KW-0472">Membrane</keyword>
<dbReference type="AlphaFoldDB" id="A0A1M7PLT9"/>
<evidence type="ECO:0000256" key="1">
    <source>
        <dbReference type="SAM" id="Phobius"/>
    </source>
</evidence>
<protein>
    <submittedName>
        <fullName evidence="2">Uncharacterized protein</fullName>
    </submittedName>
</protein>
<dbReference type="Proteomes" id="UP000184184">
    <property type="component" value="Unassembled WGS sequence"/>
</dbReference>
<gene>
    <name evidence="2" type="ORF">SAMN05216179_2322</name>
</gene>
<keyword evidence="3" id="KW-1185">Reference proteome</keyword>
<organism evidence="2 3">
    <name type="scientific">Gracilibacillus kekensis</name>
    <dbReference type="NCBI Taxonomy" id="1027249"/>
    <lineage>
        <taxon>Bacteria</taxon>
        <taxon>Bacillati</taxon>
        <taxon>Bacillota</taxon>
        <taxon>Bacilli</taxon>
        <taxon>Bacillales</taxon>
        <taxon>Bacillaceae</taxon>
        <taxon>Gracilibacillus</taxon>
    </lineage>
</organism>
<dbReference type="OrthoDB" id="2927316at2"/>
<keyword evidence="1" id="KW-0812">Transmembrane</keyword>
<dbReference type="InterPro" id="IPR054224">
    <property type="entry name" value="DUF6944"/>
</dbReference>
<accession>A0A1M7PLT9</accession>
<dbReference type="Pfam" id="PF22116">
    <property type="entry name" value="DUF6944"/>
    <property type="match status" value="1"/>
</dbReference>
<dbReference type="RefSeq" id="WP_073202008.1">
    <property type="nucleotide sequence ID" value="NZ_FRCZ01000004.1"/>
</dbReference>